<dbReference type="EMBL" id="PDEQ01000006">
    <property type="protein sequence ID" value="PEN12794.1"/>
    <property type="molecule type" value="Genomic_DNA"/>
</dbReference>
<sequence length="246" mass="25478">MPLLVAAFSGTSLVYWADRVLEFSPEDTFAHPDRVRWVRSHETWLRMEAVGLVGAGLATLPWLRVETLLGAAVCAGLGIVHVAPVLPGGRRLKSLPWGKQTSIAATWATGGVILPWLQAGGSSVPLHVVAVLVLARAVLVWANVAVADWTDRCGDQAVGLGSESCRSGQEVKRVAIGAALFGGALIVALGATGLASLSLALVDAVGAGGLALAIARTRPRAAKSHVLVLDLLIAWPAVAYGVSLLP</sequence>
<feature type="transmembrane region" description="Helical" evidence="1">
    <location>
        <begin position="227"/>
        <end position="245"/>
    </location>
</feature>
<comment type="caution">
    <text evidence="2">The sequence shown here is derived from an EMBL/GenBank/DDBJ whole genome shotgun (WGS) entry which is preliminary data.</text>
</comment>
<gene>
    <name evidence="2" type="ORF">CRI94_12330</name>
</gene>
<keyword evidence="1" id="KW-0472">Membrane</keyword>
<dbReference type="OrthoDB" id="1495864at2"/>
<keyword evidence="1" id="KW-1133">Transmembrane helix</keyword>
<protein>
    <submittedName>
        <fullName evidence="2">Uncharacterized protein</fullName>
    </submittedName>
</protein>
<evidence type="ECO:0000313" key="2">
    <source>
        <dbReference type="EMBL" id="PEN12794.1"/>
    </source>
</evidence>
<feature type="transmembrane region" description="Helical" evidence="1">
    <location>
        <begin position="69"/>
        <end position="89"/>
    </location>
</feature>
<dbReference type="Proteomes" id="UP000220102">
    <property type="component" value="Unassembled WGS sequence"/>
</dbReference>
<feature type="transmembrane region" description="Helical" evidence="1">
    <location>
        <begin position="124"/>
        <end position="146"/>
    </location>
</feature>
<evidence type="ECO:0000313" key="3">
    <source>
        <dbReference type="Proteomes" id="UP000220102"/>
    </source>
</evidence>
<name>A0A2A8CW27_9BACT</name>
<dbReference type="RefSeq" id="WP_098076164.1">
    <property type="nucleotide sequence ID" value="NZ_PDEQ01000006.1"/>
</dbReference>
<dbReference type="AlphaFoldDB" id="A0A2A8CW27"/>
<proteinExistence type="predicted"/>
<evidence type="ECO:0000256" key="1">
    <source>
        <dbReference type="SAM" id="Phobius"/>
    </source>
</evidence>
<reference evidence="2 3" key="1">
    <citation type="submission" date="2017-10" db="EMBL/GenBank/DDBJ databases">
        <title>Draft genome of Longibacter Salinarum.</title>
        <authorList>
            <person name="Goh K.M."/>
            <person name="Shamsir M.S."/>
            <person name="Lim S.W."/>
        </authorList>
    </citation>
    <scope>NUCLEOTIDE SEQUENCE [LARGE SCALE GENOMIC DNA]</scope>
    <source>
        <strain evidence="2 3">KCTC 52045</strain>
    </source>
</reference>
<organism evidence="2 3">
    <name type="scientific">Longibacter salinarum</name>
    <dbReference type="NCBI Taxonomy" id="1850348"/>
    <lineage>
        <taxon>Bacteria</taxon>
        <taxon>Pseudomonadati</taxon>
        <taxon>Rhodothermota</taxon>
        <taxon>Rhodothermia</taxon>
        <taxon>Rhodothermales</taxon>
        <taxon>Salisaetaceae</taxon>
        <taxon>Longibacter</taxon>
    </lineage>
</organism>
<feature type="transmembrane region" description="Helical" evidence="1">
    <location>
        <begin position="101"/>
        <end position="118"/>
    </location>
</feature>
<keyword evidence="3" id="KW-1185">Reference proteome</keyword>
<feature type="transmembrane region" description="Helical" evidence="1">
    <location>
        <begin position="174"/>
        <end position="191"/>
    </location>
</feature>
<feature type="transmembrane region" description="Helical" evidence="1">
    <location>
        <begin position="197"/>
        <end position="215"/>
    </location>
</feature>
<keyword evidence="1" id="KW-0812">Transmembrane</keyword>
<accession>A0A2A8CW27</accession>